<dbReference type="PANTHER" id="PTHR43124:SF3">
    <property type="entry name" value="CHLORAMPHENICOL EFFLUX PUMP RV0191"/>
    <property type="match status" value="1"/>
</dbReference>
<dbReference type="InterPro" id="IPR036259">
    <property type="entry name" value="MFS_trans_sf"/>
</dbReference>
<proteinExistence type="predicted"/>
<keyword evidence="3 6" id="KW-0812">Transmembrane</keyword>
<dbReference type="EMBL" id="JAATLM010000001">
    <property type="protein sequence ID" value="NIZ68983.1"/>
    <property type="molecule type" value="Genomic_DNA"/>
</dbReference>
<dbReference type="AlphaFoldDB" id="A0A968GFC7"/>
<evidence type="ECO:0000256" key="5">
    <source>
        <dbReference type="ARBA" id="ARBA00023136"/>
    </source>
</evidence>
<dbReference type="Pfam" id="PF07690">
    <property type="entry name" value="MFS_1"/>
    <property type="match status" value="1"/>
</dbReference>
<evidence type="ECO:0000256" key="2">
    <source>
        <dbReference type="ARBA" id="ARBA00022475"/>
    </source>
</evidence>
<feature type="domain" description="Major facilitator superfamily (MFS) profile" evidence="7">
    <location>
        <begin position="1"/>
        <end position="379"/>
    </location>
</feature>
<gene>
    <name evidence="8" type="ORF">HCT48_01965</name>
</gene>
<evidence type="ECO:0000313" key="8">
    <source>
        <dbReference type="EMBL" id="NIZ68983.1"/>
    </source>
</evidence>
<name>A0A968GFC7_9SPIO</name>
<keyword evidence="9" id="KW-1185">Reference proteome</keyword>
<dbReference type="GO" id="GO:0022857">
    <property type="term" value="F:transmembrane transporter activity"/>
    <property type="evidence" value="ECO:0007669"/>
    <property type="project" value="InterPro"/>
</dbReference>
<dbReference type="InterPro" id="IPR050189">
    <property type="entry name" value="MFS_Efflux_Transporters"/>
</dbReference>
<evidence type="ECO:0000256" key="1">
    <source>
        <dbReference type="ARBA" id="ARBA00004651"/>
    </source>
</evidence>
<feature type="transmembrane region" description="Helical" evidence="6">
    <location>
        <begin position="256"/>
        <end position="279"/>
    </location>
</feature>
<feature type="transmembrane region" description="Helical" evidence="6">
    <location>
        <begin position="357"/>
        <end position="377"/>
    </location>
</feature>
<dbReference type="InterPro" id="IPR020846">
    <property type="entry name" value="MFS_dom"/>
</dbReference>
<feature type="transmembrane region" description="Helical" evidence="6">
    <location>
        <begin position="115"/>
        <end position="134"/>
    </location>
</feature>
<feature type="transmembrane region" description="Helical" evidence="6">
    <location>
        <begin position="81"/>
        <end position="103"/>
    </location>
</feature>
<protein>
    <submittedName>
        <fullName evidence="8">MFS transporter</fullName>
    </submittedName>
</protein>
<dbReference type="Proteomes" id="UP000778951">
    <property type="component" value="Unassembled WGS sequence"/>
</dbReference>
<feature type="transmembrane region" description="Helical" evidence="6">
    <location>
        <begin position="56"/>
        <end position="75"/>
    </location>
</feature>
<feature type="transmembrane region" description="Helical" evidence="6">
    <location>
        <begin position="229"/>
        <end position="249"/>
    </location>
</feature>
<dbReference type="GO" id="GO:0005886">
    <property type="term" value="C:plasma membrane"/>
    <property type="evidence" value="ECO:0007669"/>
    <property type="project" value="UniProtKB-SubCell"/>
</dbReference>
<evidence type="ECO:0000256" key="3">
    <source>
        <dbReference type="ARBA" id="ARBA00022692"/>
    </source>
</evidence>
<evidence type="ECO:0000259" key="7">
    <source>
        <dbReference type="PROSITE" id="PS50850"/>
    </source>
</evidence>
<organism evidence="8 9">
    <name type="scientific">Entomospira culicis</name>
    <dbReference type="NCBI Taxonomy" id="2719989"/>
    <lineage>
        <taxon>Bacteria</taxon>
        <taxon>Pseudomonadati</taxon>
        <taxon>Spirochaetota</taxon>
        <taxon>Spirochaetia</taxon>
        <taxon>Spirochaetales</taxon>
        <taxon>Spirochaetaceae</taxon>
        <taxon>Entomospira</taxon>
    </lineage>
</organism>
<keyword evidence="5 6" id="KW-0472">Membrane</keyword>
<reference evidence="8" key="1">
    <citation type="submission" date="2020-03" db="EMBL/GenBank/DDBJ databases">
        <title>Spirochaetal bacteria isolated from arthropods constitute a novel genus Entomospira genus novum within the order Spirochaetales.</title>
        <authorList>
            <person name="Grana-Miraglia L."/>
            <person name="Sikutova S."/>
            <person name="Fingerle V."/>
            <person name="Sing A."/>
            <person name="Castillo-Ramirez S."/>
            <person name="Margos G."/>
            <person name="Rudolf I."/>
        </authorList>
    </citation>
    <scope>NUCLEOTIDE SEQUENCE</scope>
    <source>
        <strain evidence="8">BR149</strain>
    </source>
</reference>
<evidence type="ECO:0000256" key="4">
    <source>
        <dbReference type="ARBA" id="ARBA00022989"/>
    </source>
</evidence>
<feature type="transmembrane region" description="Helical" evidence="6">
    <location>
        <begin position="191"/>
        <end position="209"/>
    </location>
</feature>
<keyword evidence="4 6" id="KW-1133">Transmembrane helix</keyword>
<evidence type="ECO:0000313" key="9">
    <source>
        <dbReference type="Proteomes" id="UP000778951"/>
    </source>
</evidence>
<dbReference type="InterPro" id="IPR011701">
    <property type="entry name" value="MFS"/>
</dbReference>
<accession>A0A968GFC7</accession>
<comment type="caution">
    <text evidence="8">The sequence shown here is derived from an EMBL/GenBank/DDBJ whole genome shotgun (WGS) entry which is preliminary data.</text>
</comment>
<comment type="subcellular location">
    <subcellularLocation>
        <location evidence="1">Cell membrane</location>
        <topology evidence="1">Multi-pass membrane protein</topology>
    </subcellularLocation>
</comment>
<dbReference type="Gene3D" id="1.20.1250.20">
    <property type="entry name" value="MFS general substrate transporter like domains"/>
    <property type="match status" value="2"/>
</dbReference>
<feature type="transmembrane region" description="Helical" evidence="6">
    <location>
        <begin position="146"/>
        <end position="170"/>
    </location>
</feature>
<dbReference type="SUPFAM" id="SSF103473">
    <property type="entry name" value="MFS general substrate transporter"/>
    <property type="match status" value="1"/>
</dbReference>
<feature type="transmembrane region" description="Helical" evidence="6">
    <location>
        <begin position="26"/>
        <end position="49"/>
    </location>
</feature>
<dbReference type="PANTHER" id="PTHR43124">
    <property type="entry name" value="PURINE EFFLUX PUMP PBUE"/>
    <property type="match status" value="1"/>
</dbReference>
<sequence>MSQLKIAPTLVLDALSNSLGVDKGDIQLLSSIFSISGIFLAIPGGMLMAKIGAKRLIVLLMAVLALGNLLGYVFISNYPLLLLSRAVEGISFAMYLMVAMVYIRHWFADKGSGTALGFFGTFSALAQLIIFNISTTLIPLTGFRSIWIYLTVLSLLTMVLFIFVLEPIGTEKNTKHKPENFLTQALSDKKIWILTLSHGAMTFILFTMIQIGPFMMKDLYLLPDHLANAYASTFGLSGIISGVLAGIIIEKSKKPVIIGALGFILMLISVLIAVPLYSWITDAHLSTSIYIGWWFTISFGISFSYTAVMILASALSKKPEVTGYHISLVNTMYYFMIVVGSPLTIKVILSTSWSRGFTLLAGVAIIGLMGMIIYNVMQSKKGQ</sequence>
<evidence type="ECO:0000256" key="6">
    <source>
        <dbReference type="SAM" id="Phobius"/>
    </source>
</evidence>
<feature type="transmembrane region" description="Helical" evidence="6">
    <location>
        <begin position="324"/>
        <end position="345"/>
    </location>
</feature>
<dbReference type="PROSITE" id="PS50850">
    <property type="entry name" value="MFS"/>
    <property type="match status" value="1"/>
</dbReference>
<keyword evidence="2" id="KW-1003">Cell membrane</keyword>
<feature type="transmembrane region" description="Helical" evidence="6">
    <location>
        <begin position="291"/>
        <end position="312"/>
    </location>
</feature>